<evidence type="ECO:0000256" key="1">
    <source>
        <dbReference type="ARBA" id="ARBA00004173"/>
    </source>
</evidence>
<protein>
    <recommendedName>
        <fullName evidence="6">Large ribosomal subunit protein uL18m</fullName>
    </recommendedName>
    <alternativeName>
        <fullName evidence="7">39S ribosomal protein L18, mitochondrial</fullName>
    </alternativeName>
</protein>
<dbReference type="AlphaFoldDB" id="A0A836E7J9"/>
<dbReference type="FunFam" id="3.30.420.80:FF:000005">
    <property type="entry name" value="39S ribosomal protein L18, mitochondrial"/>
    <property type="match status" value="1"/>
</dbReference>
<dbReference type="EMBL" id="JAANHZ010000204">
    <property type="protein sequence ID" value="KAG5314171.1"/>
    <property type="molecule type" value="Genomic_DNA"/>
</dbReference>
<dbReference type="Proteomes" id="UP000667349">
    <property type="component" value="Unassembled WGS sequence"/>
</dbReference>
<organism evidence="8 9">
    <name type="scientific">Acromyrmex insinuator</name>
    <dbReference type="NCBI Taxonomy" id="230686"/>
    <lineage>
        <taxon>Eukaryota</taxon>
        <taxon>Metazoa</taxon>
        <taxon>Ecdysozoa</taxon>
        <taxon>Arthropoda</taxon>
        <taxon>Hexapoda</taxon>
        <taxon>Insecta</taxon>
        <taxon>Pterygota</taxon>
        <taxon>Neoptera</taxon>
        <taxon>Endopterygota</taxon>
        <taxon>Hymenoptera</taxon>
        <taxon>Apocrita</taxon>
        <taxon>Aculeata</taxon>
        <taxon>Formicoidea</taxon>
        <taxon>Formicidae</taxon>
        <taxon>Myrmicinae</taxon>
        <taxon>Acromyrmex</taxon>
    </lineage>
</organism>
<dbReference type="PANTHER" id="PTHR12899:SF3">
    <property type="entry name" value="LARGE RIBOSOMAL SUBUNIT PROTEIN UL18M"/>
    <property type="match status" value="1"/>
</dbReference>
<accession>A0A836E7J9</accession>
<gene>
    <name evidence="8" type="primary">Mrpl18</name>
    <name evidence="8" type="ORF">G6Z75_0012113</name>
</gene>
<dbReference type="GO" id="GO:0003735">
    <property type="term" value="F:structural constituent of ribosome"/>
    <property type="evidence" value="ECO:0007669"/>
    <property type="project" value="InterPro"/>
</dbReference>
<keyword evidence="5" id="KW-0687">Ribonucleoprotein</keyword>
<dbReference type="Gene3D" id="3.30.420.80">
    <property type="entry name" value="Ribosomal protein S11"/>
    <property type="match status" value="1"/>
</dbReference>
<evidence type="ECO:0000256" key="2">
    <source>
        <dbReference type="ARBA" id="ARBA00007116"/>
    </source>
</evidence>
<dbReference type="InterPro" id="IPR057268">
    <property type="entry name" value="Ribosomal_L18"/>
</dbReference>
<feature type="non-terminal residue" evidence="8">
    <location>
        <position position="1"/>
    </location>
</feature>
<name>A0A836E7J9_9HYME</name>
<dbReference type="SUPFAM" id="SSF53137">
    <property type="entry name" value="Translational machinery components"/>
    <property type="match status" value="1"/>
</dbReference>
<sequence>SKIMYSMNIRAGTRMFRMHRELHSNEKLIKACTEIVNRNPRNLERLRIARKPQGYRLEKPGCMYWHKLFLIKKPRYIIAEVCHFENGPVISASSAEWGLKKQLYRTTDSSAYINIGRVLAQRCLEAGICEMEVDAALTGDKCELLIKELEKNNIILTEPQVYRYPNSWDSSRPEKPWEIHE</sequence>
<dbReference type="PANTHER" id="PTHR12899">
    <property type="entry name" value="39S RIBOSOMAL PROTEIN L18, MITOCHONDRIAL"/>
    <property type="match status" value="1"/>
</dbReference>
<dbReference type="GO" id="GO:0006412">
    <property type="term" value="P:translation"/>
    <property type="evidence" value="ECO:0007669"/>
    <property type="project" value="InterPro"/>
</dbReference>
<evidence type="ECO:0000256" key="6">
    <source>
        <dbReference type="ARBA" id="ARBA00069051"/>
    </source>
</evidence>
<dbReference type="GO" id="GO:0008097">
    <property type="term" value="F:5S rRNA binding"/>
    <property type="evidence" value="ECO:0007669"/>
    <property type="project" value="TreeGrafter"/>
</dbReference>
<keyword evidence="9" id="KW-1185">Reference proteome</keyword>
<evidence type="ECO:0000256" key="7">
    <source>
        <dbReference type="ARBA" id="ARBA00082661"/>
    </source>
</evidence>
<dbReference type="InterPro" id="IPR005484">
    <property type="entry name" value="Ribosomal_uL18_bac/plant/anim"/>
</dbReference>
<comment type="similarity">
    <text evidence="2">Belongs to the universal ribosomal protein uL18 family.</text>
</comment>
<comment type="subcellular location">
    <subcellularLocation>
        <location evidence="1">Mitochondrion</location>
    </subcellularLocation>
</comment>
<evidence type="ECO:0000256" key="3">
    <source>
        <dbReference type="ARBA" id="ARBA00022980"/>
    </source>
</evidence>
<evidence type="ECO:0000313" key="8">
    <source>
        <dbReference type="EMBL" id="KAG5314171.1"/>
    </source>
</evidence>
<proteinExistence type="inferred from homology"/>
<keyword evidence="4" id="KW-0496">Mitochondrion</keyword>
<dbReference type="GO" id="GO:0005840">
    <property type="term" value="C:ribosome"/>
    <property type="evidence" value="ECO:0007669"/>
    <property type="project" value="UniProtKB-KW"/>
</dbReference>
<keyword evidence="3" id="KW-0689">Ribosomal protein</keyword>
<evidence type="ECO:0000313" key="9">
    <source>
        <dbReference type="Proteomes" id="UP000667349"/>
    </source>
</evidence>
<feature type="non-terminal residue" evidence="8">
    <location>
        <position position="181"/>
    </location>
</feature>
<dbReference type="GO" id="GO:0005743">
    <property type="term" value="C:mitochondrial inner membrane"/>
    <property type="evidence" value="ECO:0007669"/>
    <property type="project" value="UniProtKB-ARBA"/>
</dbReference>
<dbReference type="CDD" id="cd00432">
    <property type="entry name" value="Ribosomal_L18_L5e"/>
    <property type="match status" value="1"/>
</dbReference>
<evidence type="ECO:0000256" key="5">
    <source>
        <dbReference type="ARBA" id="ARBA00023274"/>
    </source>
</evidence>
<dbReference type="InterPro" id="IPR036967">
    <property type="entry name" value="Ribosomal_uS11_sf"/>
</dbReference>
<dbReference type="GO" id="GO:1990904">
    <property type="term" value="C:ribonucleoprotein complex"/>
    <property type="evidence" value="ECO:0007669"/>
    <property type="project" value="UniProtKB-KW"/>
</dbReference>
<reference evidence="8" key="1">
    <citation type="submission" date="2020-02" db="EMBL/GenBank/DDBJ databases">
        <title>Relaxed selection underlies rapid genomic changes in the transitions from sociality to social parasitism in ants.</title>
        <authorList>
            <person name="Bi X."/>
        </authorList>
    </citation>
    <scope>NUCLEOTIDE SEQUENCE</scope>
    <source>
        <strain evidence="8">BGI-DK2013a</strain>
        <tissue evidence="8">Whole body</tissue>
    </source>
</reference>
<evidence type="ECO:0000256" key="4">
    <source>
        <dbReference type="ARBA" id="ARBA00023128"/>
    </source>
</evidence>
<comment type="caution">
    <text evidence="8">The sequence shown here is derived from an EMBL/GenBank/DDBJ whole genome shotgun (WGS) entry which is preliminary data.</text>
</comment>